<gene>
    <name evidence="1" type="ORF">SAMN05444000_12365</name>
</gene>
<proteinExistence type="predicted"/>
<dbReference type="InterPro" id="IPR003749">
    <property type="entry name" value="ThiS/MoaD-like"/>
</dbReference>
<dbReference type="Pfam" id="PF02597">
    <property type="entry name" value="ThiS"/>
    <property type="match status" value="1"/>
</dbReference>
<dbReference type="EMBL" id="FQZQ01000023">
    <property type="protein sequence ID" value="SHK25469.1"/>
    <property type="molecule type" value="Genomic_DNA"/>
</dbReference>
<name>A0A1M6QYX4_9RHOB</name>
<dbReference type="STRING" id="1470563.SAMN05444000_12365"/>
<dbReference type="Gene3D" id="3.10.20.30">
    <property type="match status" value="1"/>
</dbReference>
<dbReference type="RefSeq" id="WP_073255598.1">
    <property type="nucleotide sequence ID" value="NZ_FQZQ01000023.1"/>
</dbReference>
<reference evidence="2" key="1">
    <citation type="submission" date="2016-11" db="EMBL/GenBank/DDBJ databases">
        <authorList>
            <person name="Varghese N."/>
            <person name="Submissions S."/>
        </authorList>
    </citation>
    <scope>NUCLEOTIDE SEQUENCE [LARGE SCALE GENOMIC DNA]</scope>
    <source>
        <strain evidence="2">DSM 100564</strain>
    </source>
</reference>
<protein>
    <submittedName>
        <fullName evidence="1">Molybdopterin converting factor, small subunit</fullName>
    </submittedName>
</protein>
<evidence type="ECO:0000313" key="2">
    <source>
        <dbReference type="Proteomes" id="UP000183982"/>
    </source>
</evidence>
<dbReference type="OrthoDB" id="8087696at2"/>
<dbReference type="InterPro" id="IPR012675">
    <property type="entry name" value="Beta-grasp_dom_sf"/>
</dbReference>
<dbReference type="SUPFAM" id="SSF54285">
    <property type="entry name" value="MoaD/ThiS"/>
    <property type="match status" value="1"/>
</dbReference>
<dbReference type="InterPro" id="IPR016155">
    <property type="entry name" value="Mopterin_synth/thiamin_S_b"/>
</dbReference>
<dbReference type="CDD" id="cd17040">
    <property type="entry name" value="Ubl_MoaD_like"/>
    <property type="match status" value="1"/>
</dbReference>
<dbReference type="AlphaFoldDB" id="A0A1M6QYX4"/>
<keyword evidence="2" id="KW-1185">Reference proteome</keyword>
<evidence type="ECO:0000313" key="1">
    <source>
        <dbReference type="EMBL" id="SHK25469.1"/>
    </source>
</evidence>
<organism evidence="1 2">
    <name type="scientific">Shimia gijangensis</name>
    <dbReference type="NCBI Taxonomy" id="1470563"/>
    <lineage>
        <taxon>Bacteria</taxon>
        <taxon>Pseudomonadati</taxon>
        <taxon>Pseudomonadota</taxon>
        <taxon>Alphaproteobacteria</taxon>
        <taxon>Rhodobacterales</taxon>
        <taxon>Roseobacteraceae</taxon>
    </lineage>
</organism>
<dbReference type="Proteomes" id="UP000183982">
    <property type="component" value="Unassembled WGS sequence"/>
</dbReference>
<accession>A0A1M6QYX4</accession>
<sequence length="81" mass="8810">MVEINLWSGLRRFADGKDKVEVSGKTVGEILDDLVARYPGMAPVIKAGVSISVDGEIIPTGRREPVKEDSEVFLLQRLKGG</sequence>